<reference evidence="5" key="1">
    <citation type="submission" date="2020-05" db="EMBL/GenBank/DDBJ databases">
        <title>Frigoriglobus tundricola gen. nov., sp. nov., a psychrotolerant cellulolytic planctomycete of the family Gemmataceae with two divergent copies of 16S rRNA gene.</title>
        <authorList>
            <person name="Kulichevskaya I.S."/>
            <person name="Ivanova A.A."/>
            <person name="Naumoff D.G."/>
            <person name="Beletsky A.V."/>
            <person name="Rijpstra W.I.C."/>
            <person name="Sinninghe Damste J.S."/>
            <person name="Mardanov A.V."/>
            <person name="Ravin N.V."/>
            <person name="Dedysh S.N."/>
        </authorList>
    </citation>
    <scope>NUCLEOTIDE SEQUENCE [LARGE SCALE GENOMIC DNA]</scope>
    <source>
        <strain evidence="5">PL17</strain>
    </source>
</reference>
<dbReference type="PANTHER" id="PTHR43788:SF6">
    <property type="entry name" value="DNA HELICASE B"/>
    <property type="match status" value="1"/>
</dbReference>
<dbReference type="SMART" id="SM00382">
    <property type="entry name" value="AAA"/>
    <property type="match status" value="1"/>
</dbReference>
<dbReference type="HAMAP" id="MF_01488">
    <property type="entry name" value="RecD2"/>
    <property type="match status" value="1"/>
</dbReference>
<dbReference type="EMBL" id="CP053452">
    <property type="protein sequence ID" value="QJW98163.1"/>
    <property type="molecule type" value="Genomic_DNA"/>
</dbReference>
<organism evidence="4 5">
    <name type="scientific">Frigoriglobus tundricola</name>
    <dbReference type="NCBI Taxonomy" id="2774151"/>
    <lineage>
        <taxon>Bacteria</taxon>
        <taxon>Pseudomonadati</taxon>
        <taxon>Planctomycetota</taxon>
        <taxon>Planctomycetia</taxon>
        <taxon>Gemmatales</taxon>
        <taxon>Gemmataceae</taxon>
        <taxon>Frigoriglobus</taxon>
    </lineage>
</organism>
<dbReference type="InterPro" id="IPR050534">
    <property type="entry name" value="Coronavir_polyprotein_1ab"/>
</dbReference>
<dbReference type="Pfam" id="PF13538">
    <property type="entry name" value="UvrD_C_2"/>
    <property type="match status" value="1"/>
</dbReference>
<name>A0A6M5YY73_9BACT</name>
<dbReference type="SUPFAM" id="SSF47781">
    <property type="entry name" value="RuvA domain 2-like"/>
    <property type="match status" value="1"/>
</dbReference>
<dbReference type="GO" id="GO:0003677">
    <property type="term" value="F:DNA binding"/>
    <property type="evidence" value="ECO:0007669"/>
    <property type="project" value="InterPro"/>
</dbReference>
<keyword evidence="4" id="KW-0347">Helicase</keyword>
<sequence length="745" mass="81944">MPEQITGVIERITFHNEDNGYCVLRVAARGHRDVVTVVGHCQQVIAGEYVTATGEWVTDRAHGSQFKAAELKTNPPHTAEGIAKYLGSGLVKGIGPKFAQRIVEVFGDKTLEVIDKSPTFLAQVKGLGPKKIEKIRTSWEEQRESRKIMVFLQSHGIGTARAVRIYKTYGDRAIELIKANPYRLSADIWGVGFDTADKLAVALGIPHNSPFRAQAAVRHVLQEESGNGHVGYPEELLRTRTTEMTGIEPNGIIDAIEQLRITDEVVRDSAQSAERGTRNAEFKKRENTEGLTPALDDLIFLKPLFLAELGVARAVKALGAGPHPLPNVNLDAAIKWAETRMGIGFAASQRAAIRAAVTNKLVVVTGGPGTGKTTIVRAIIEMFLAKSLRVLLTAPTGRAAKRLAESTGREAKTIHRLLEFDPRNRQFARCAESPLDVDLLVVDETSMVDVVLMNKLLQAVPPWACVVLVGDVDQLPSVGAGAVLTDLIDSKALAVARLTEVHRQAESSWIVRAAHAINHGEEPQSAPPGGDGDFYFVEANDPDAVIQRVVQMVRDRIPAKFKLDPFRDVQVLSPQVKTTLGVANLNRELQAALNPARPGVAEVKRYDSAFRTGDKVMQVQNNYDREVFNGDIGRITEIDGDDQMLLVDFDGRLVEYEFSDLDELQLAYCCSIHKSQGSEYPAVVIPVHTQHFVMLQRNLLYTGITRGRKLVALVGSRKALWIAAKTADTKMRYSLLKWRLKPADE</sequence>
<dbReference type="InterPro" id="IPR027785">
    <property type="entry name" value="UvrD-like_helicase_C"/>
</dbReference>
<gene>
    <name evidence="4" type="ORF">FTUN_5743</name>
</gene>
<dbReference type="InterPro" id="IPR003593">
    <property type="entry name" value="AAA+_ATPase"/>
</dbReference>
<dbReference type="InterPro" id="IPR006345">
    <property type="entry name" value="RecD2"/>
</dbReference>
<protein>
    <submittedName>
        <fullName evidence="4">RecD-like DNA helicase YrrC</fullName>
    </submittedName>
</protein>
<dbReference type="Gene3D" id="2.30.30.940">
    <property type="match status" value="1"/>
</dbReference>
<keyword evidence="2" id="KW-0067">ATP-binding</keyword>
<dbReference type="GO" id="GO:0005524">
    <property type="term" value="F:ATP binding"/>
    <property type="evidence" value="ECO:0007669"/>
    <property type="project" value="UniProtKB-KW"/>
</dbReference>
<dbReference type="InterPro" id="IPR029493">
    <property type="entry name" value="RecD2-like_HHH"/>
</dbReference>
<keyword evidence="5" id="KW-1185">Reference proteome</keyword>
<dbReference type="InterPro" id="IPR055446">
    <property type="entry name" value="RecD2_N_OB"/>
</dbReference>
<dbReference type="CDD" id="cd17933">
    <property type="entry name" value="DEXSc_RecD-like"/>
    <property type="match status" value="1"/>
</dbReference>
<dbReference type="GO" id="GO:0017116">
    <property type="term" value="F:single-stranded DNA helicase activity"/>
    <property type="evidence" value="ECO:0007669"/>
    <property type="project" value="TreeGrafter"/>
</dbReference>
<dbReference type="Pfam" id="PF14490">
    <property type="entry name" value="HHH_RecD2"/>
    <property type="match status" value="1"/>
</dbReference>
<keyword evidence="1" id="KW-0547">Nucleotide-binding</keyword>
<dbReference type="InterPro" id="IPR041451">
    <property type="entry name" value="RecD2_SH13"/>
</dbReference>
<dbReference type="CDD" id="cd18809">
    <property type="entry name" value="SF1_C_RecD"/>
    <property type="match status" value="1"/>
</dbReference>
<dbReference type="AlphaFoldDB" id="A0A6M5YY73"/>
<accession>A0A6M5YY73</accession>
<dbReference type="Pfam" id="PF14520">
    <property type="entry name" value="HHH_5"/>
    <property type="match status" value="1"/>
</dbReference>
<dbReference type="GO" id="GO:0009338">
    <property type="term" value="C:exodeoxyribonuclease V complex"/>
    <property type="evidence" value="ECO:0007669"/>
    <property type="project" value="TreeGrafter"/>
</dbReference>
<dbReference type="Proteomes" id="UP000503447">
    <property type="component" value="Chromosome"/>
</dbReference>
<dbReference type="Pfam" id="PF18335">
    <property type="entry name" value="SH3_13"/>
    <property type="match status" value="1"/>
</dbReference>
<dbReference type="Pfam" id="PF23139">
    <property type="entry name" value="OB_YrrC"/>
    <property type="match status" value="1"/>
</dbReference>
<dbReference type="KEGG" id="ftj:FTUN_5743"/>
<evidence type="ECO:0000313" key="5">
    <source>
        <dbReference type="Proteomes" id="UP000503447"/>
    </source>
</evidence>
<dbReference type="Gene3D" id="3.40.50.300">
    <property type="entry name" value="P-loop containing nucleotide triphosphate hydrolases"/>
    <property type="match status" value="2"/>
</dbReference>
<dbReference type="InterPro" id="IPR027417">
    <property type="entry name" value="P-loop_NTPase"/>
</dbReference>
<dbReference type="Pfam" id="PF13245">
    <property type="entry name" value="AAA_19"/>
    <property type="match status" value="1"/>
</dbReference>
<keyword evidence="4" id="KW-0378">Hydrolase</keyword>
<dbReference type="Gene3D" id="1.10.10.2220">
    <property type="match status" value="1"/>
</dbReference>
<feature type="domain" description="AAA+ ATPase" evidence="3">
    <location>
        <begin position="358"/>
        <end position="607"/>
    </location>
</feature>
<dbReference type="GO" id="GO:0043139">
    <property type="term" value="F:5'-3' DNA helicase activity"/>
    <property type="evidence" value="ECO:0007669"/>
    <property type="project" value="InterPro"/>
</dbReference>
<dbReference type="PANTHER" id="PTHR43788">
    <property type="entry name" value="DNA2/NAM7 HELICASE FAMILY MEMBER"/>
    <property type="match status" value="1"/>
</dbReference>
<evidence type="ECO:0000259" key="3">
    <source>
        <dbReference type="SMART" id="SM00382"/>
    </source>
</evidence>
<proteinExistence type="inferred from homology"/>
<dbReference type="GO" id="GO:0006310">
    <property type="term" value="P:DNA recombination"/>
    <property type="evidence" value="ECO:0007669"/>
    <property type="project" value="InterPro"/>
</dbReference>
<dbReference type="Gene3D" id="1.10.150.20">
    <property type="entry name" value="5' to 3' exonuclease, C-terminal subdomain"/>
    <property type="match status" value="1"/>
</dbReference>
<dbReference type="InterPro" id="IPR010994">
    <property type="entry name" value="RuvA_2-like"/>
</dbReference>
<evidence type="ECO:0000256" key="2">
    <source>
        <dbReference type="ARBA" id="ARBA00022840"/>
    </source>
</evidence>
<dbReference type="SUPFAM" id="SSF52540">
    <property type="entry name" value="P-loop containing nucleoside triphosphate hydrolases"/>
    <property type="match status" value="1"/>
</dbReference>
<evidence type="ECO:0000313" key="4">
    <source>
        <dbReference type="EMBL" id="QJW98163.1"/>
    </source>
</evidence>
<evidence type="ECO:0000256" key="1">
    <source>
        <dbReference type="ARBA" id="ARBA00022741"/>
    </source>
</evidence>
<dbReference type="NCBIfam" id="TIGR01448">
    <property type="entry name" value="recD_rel"/>
    <property type="match status" value="1"/>
</dbReference>
<dbReference type="RefSeq" id="WP_171473397.1">
    <property type="nucleotide sequence ID" value="NZ_CP053452.2"/>
</dbReference>